<evidence type="ECO:0000256" key="1">
    <source>
        <dbReference type="SAM" id="MobiDB-lite"/>
    </source>
</evidence>
<protein>
    <submittedName>
        <fullName evidence="2">Uncharacterized protein</fullName>
    </submittedName>
</protein>
<dbReference type="Proteomes" id="UP001189624">
    <property type="component" value="Chromosome 8"/>
</dbReference>
<organism evidence="2 3">
    <name type="scientific">Sphenostylis stenocarpa</name>
    <dbReference type="NCBI Taxonomy" id="92480"/>
    <lineage>
        <taxon>Eukaryota</taxon>
        <taxon>Viridiplantae</taxon>
        <taxon>Streptophyta</taxon>
        <taxon>Embryophyta</taxon>
        <taxon>Tracheophyta</taxon>
        <taxon>Spermatophyta</taxon>
        <taxon>Magnoliopsida</taxon>
        <taxon>eudicotyledons</taxon>
        <taxon>Gunneridae</taxon>
        <taxon>Pentapetalae</taxon>
        <taxon>rosids</taxon>
        <taxon>fabids</taxon>
        <taxon>Fabales</taxon>
        <taxon>Fabaceae</taxon>
        <taxon>Papilionoideae</taxon>
        <taxon>50 kb inversion clade</taxon>
        <taxon>NPAAA clade</taxon>
        <taxon>indigoferoid/millettioid clade</taxon>
        <taxon>Phaseoleae</taxon>
        <taxon>Sphenostylis</taxon>
    </lineage>
</organism>
<gene>
    <name evidence="2" type="ORF">AYBTSS11_LOCUS23798</name>
</gene>
<sequence>GSTMNVTDKTATFNIFHRNARVGPPAKPKEASPTVRLGSSTFNGLREKFRKES</sequence>
<dbReference type="Gramene" id="rna-AYBTSS11_LOCUS23798">
    <property type="protein sequence ID" value="CAJ1971793.1"/>
    <property type="gene ID" value="gene-AYBTSS11_LOCUS23798"/>
</dbReference>
<name>A0AA86T001_9FABA</name>
<dbReference type="AlphaFoldDB" id="A0AA86T001"/>
<dbReference type="EMBL" id="OY731405">
    <property type="protein sequence ID" value="CAJ1971793.1"/>
    <property type="molecule type" value="Genomic_DNA"/>
</dbReference>
<proteinExistence type="predicted"/>
<evidence type="ECO:0000313" key="3">
    <source>
        <dbReference type="Proteomes" id="UP001189624"/>
    </source>
</evidence>
<reference evidence="2" key="1">
    <citation type="submission" date="2023-10" db="EMBL/GenBank/DDBJ databases">
        <authorList>
            <person name="Domelevo Entfellner J.-B."/>
        </authorList>
    </citation>
    <scope>NUCLEOTIDE SEQUENCE</scope>
</reference>
<keyword evidence="3" id="KW-1185">Reference proteome</keyword>
<accession>A0AA86T001</accession>
<feature type="non-terminal residue" evidence="2">
    <location>
        <position position="1"/>
    </location>
</feature>
<evidence type="ECO:0000313" key="2">
    <source>
        <dbReference type="EMBL" id="CAJ1971793.1"/>
    </source>
</evidence>
<feature type="region of interest" description="Disordered" evidence="1">
    <location>
        <begin position="19"/>
        <end position="53"/>
    </location>
</feature>